<accession>A0ABW5E7M7</accession>
<reference evidence="3" key="1">
    <citation type="journal article" date="2019" name="Int. J. Syst. Evol. Microbiol.">
        <title>The Global Catalogue of Microorganisms (GCM) 10K type strain sequencing project: providing services to taxonomists for standard genome sequencing and annotation.</title>
        <authorList>
            <consortium name="The Broad Institute Genomics Platform"/>
            <consortium name="The Broad Institute Genome Sequencing Center for Infectious Disease"/>
            <person name="Wu L."/>
            <person name="Ma J."/>
        </authorList>
    </citation>
    <scope>NUCLEOTIDE SEQUENCE [LARGE SCALE GENOMIC DNA]</scope>
    <source>
        <strain evidence="3">KCTC 12848</strain>
    </source>
</reference>
<dbReference type="InterPro" id="IPR002502">
    <property type="entry name" value="Amidase_domain"/>
</dbReference>
<organism evidence="2 3">
    <name type="scientific">Microbulbifer halophilus</name>
    <dbReference type="NCBI Taxonomy" id="453963"/>
    <lineage>
        <taxon>Bacteria</taxon>
        <taxon>Pseudomonadati</taxon>
        <taxon>Pseudomonadota</taxon>
        <taxon>Gammaproteobacteria</taxon>
        <taxon>Cellvibrionales</taxon>
        <taxon>Microbulbiferaceae</taxon>
        <taxon>Microbulbifer</taxon>
    </lineage>
</organism>
<proteinExistence type="predicted"/>
<protein>
    <submittedName>
        <fullName evidence="2">N-acetylmuramoyl-L-alanine amidase</fullName>
    </submittedName>
</protein>
<dbReference type="RefSeq" id="WP_377535741.1">
    <property type="nucleotide sequence ID" value="NZ_JAPIVK010000006.1"/>
</dbReference>
<evidence type="ECO:0000313" key="3">
    <source>
        <dbReference type="Proteomes" id="UP001597425"/>
    </source>
</evidence>
<keyword evidence="3" id="KW-1185">Reference proteome</keyword>
<dbReference type="InterPro" id="IPR036505">
    <property type="entry name" value="Amidase/PGRP_sf"/>
</dbReference>
<dbReference type="EMBL" id="JBHUJD010000003">
    <property type="protein sequence ID" value="MFD2309407.1"/>
    <property type="molecule type" value="Genomic_DNA"/>
</dbReference>
<feature type="domain" description="N-acetylmuramoyl-L-alanine amidase" evidence="1">
    <location>
        <begin position="28"/>
        <end position="89"/>
    </location>
</feature>
<dbReference type="SUPFAM" id="SSF55846">
    <property type="entry name" value="N-acetylmuramoyl-L-alanine amidase-like"/>
    <property type="match status" value="1"/>
</dbReference>
<sequence length="130" mass="14527">MPTLKNGLLIDPKVHQRVFPGLEKGPLNSVNALVIHQTGAPTAQHTFNSYQKSSYGAHFLIDKSGKVYQTASLEKKAYHVGKIKSKCYENNNCKKAELQTVTSILFAQGKRYSTRISNLHSHEKAKPYPD</sequence>
<comment type="caution">
    <text evidence="2">The sequence shown here is derived from an EMBL/GenBank/DDBJ whole genome shotgun (WGS) entry which is preliminary data.</text>
</comment>
<evidence type="ECO:0000259" key="1">
    <source>
        <dbReference type="Pfam" id="PF01510"/>
    </source>
</evidence>
<dbReference type="Gene3D" id="3.40.80.10">
    <property type="entry name" value="Peptidoglycan recognition protein-like"/>
    <property type="match status" value="1"/>
</dbReference>
<dbReference type="Proteomes" id="UP001597425">
    <property type="component" value="Unassembled WGS sequence"/>
</dbReference>
<name>A0ABW5E7M7_9GAMM</name>
<dbReference type="Pfam" id="PF01510">
    <property type="entry name" value="Amidase_2"/>
    <property type="match status" value="1"/>
</dbReference>
<gene>
    <name evidence="2" type="ORF">ACFSKX_03170</name>
</gene>
<evidence type="ECO:0000313" key="2">
    <source>
        <dbReference type="EMBL" id="MFD2309407.1"/>
    </source>
</evidence>